<evidence type="ECO:0008006" key="2">
    <source>
        <dbReference type="Google" id="ProtNLM"/>
    </source>
</evidence>
<gene>
    <name evidence="1" type="ordered locus">Daro_1032</name>
</gene>
<evidence type="ECO:0000313" key="1">
    <source>
        <dbReference type="EMBL" id="AAZ45788.1"/>
    </source>
</evidence>
<name>Q47H93_DECAR</name>
<sequence length="225" mass="24837">MSFLFLPQSPTKKFSTKQLGGLLTRSAGRIYLCTASTPWPTTQLSQEFSQILQWVAGGVERELIVLVGIFDQPGSIAVATQLQGVLANLYVNAMAPLVGKMAVLKPNVRFYAAEKWHAKAIAITGYGERFEKMEAAIFGSTNFSDSARHGSNYELDVYVDNQTDQDALILSNFSKAIHPLYREAMKKSKIKDFHKNIYVQISQLIQNIPAGLPTKAIPLPLKSTA</sequence>
<dbReference type="OrthoDB" id="9181746at2"/>
<dbReference type="HOGENOM" id="CLU_1228259_0_0_4"/>
<dbReference type="AlphaFoldDB" id="Q47H93"/>
<dbReference type="KEGG" id="dar:Daro_1032"/>
<proteinExistence type="predicted"/>
<protein>
    <recommendedName>
        <fullName evidence="2">Phospholipase D-like domain-containing protein</fullName>
    </recommendedName>
</protein>
<dbReference type="CDD" id="cd09117">
    <property type="entry name" value="PLDc_Bfil_DEXD_like"/>
    <property type="match status" value="1"/>
</dbReference>
<dbReference type="EMBL" id="CP000089">
    <property type="protein sequence ID" value="AAZ45788.1"/>
    <property type="molecule type" value="Genomic_DNA"/>
</dbReference>
<reference evidence="1" key="1">
    <citation type="submission" date="2005-08" db="EMBL/GenBank/DDBJ databases">
        <title>Complete sequence of Dechloromonas aromatica RCB.</title>
        <authorList>
            <person name="Salinero K.K."/>
            <person name="Copeland A."/>
            <person name="Lucas S."/>
            <person name="Lapidus A."/>
            <person name="Barry K."/>
            <person name="Detter J.C."/>
            <person name="Glavina T."/>
            <person name="Hammon N."/>
            <person name="Israni S."/>
            <person name="Pitluck S."/>
            <person name="Di Bartolo G."/>
            <person name="Trong S."/>
            <person name="Schmutz J."/>
            <person name="Larimer F."/>
            <person name="Land M."/>
            <person name="Ivanova N."/>
            <person name="Richardson P."/>
        </authorList>
    </citation>
    <scope>NUCLEOTIDE SEQUENCE</scope>
    <source>
        <strain evidence="1">RCB</strain>
    </source>
</reference>
<accession>Q47H93</accession>
<dbReference type="Gene3D" id="3.30.870.10">
    <property type="entry name" value="Endonuclease Chain A"/>
    <property type="match status" value="1"/>
</dbReference>
<organism evidence="1">
    <name type="scientific">Dechloromonas aromatica (strain RCB)</name>
    <dbReference type="NCBI Taxonomy" id="159087"/>
    <lineage>
        <taxon>Bacteria</taxon>
        <taxon>Pseudomonadati</taxon>
        <taxon>Pseudomonadota</taxon>
        <taxon>Betaproteobacteria</taxon>
        <taxon>Rhodocyclales</taxon>
        <taxon>Azonexaceae</taxon>
        <taxon>Dechloromonas</taxon>
    </lineage>
</organism>